<evidence type="ECO:0000313" key="1">
    <source>
        <dbReference type="EMBL" id="MBW90976.1"/>
    </source>
</evidence>
<proteinExistence type="predicted"/>
<name>A0A2P2JBW3_RHIMU</name>
<organism evidence="1">
    <name type="scientific">Rhizophora mucronata</name>
    <name type="common">Asiatic mangrove</name>
    <dbReference type="NCBI Taxonomy" id="61149"/>
    <lineage>
        <taxon>Eukaryota</taxon>
        <taxon>Viridiplantae</taxon>
        <taxon>Streptophyta</taxon>
        <taxon>Embryophyta</taxon>
        <taxon>Tracheophyta</taxon>
        <taxon>Spermatophyta</taxon>
        <taxon>Magnoliopsida</taxon>
        <taxon>eudicotyledons</taxon>
        <taxon>Gunneridae</taxon>
        <taxon>Pentapetalae</taxon>
        <taxon>rosids</taxon>
        <taxon>fabids</taxon>
        <taxon>Malpighiales</taxon>
        <taxon>Rhizophoraceae</taxon>
        <taxon>Rhizophora</taxon>
    </lineage>
</organism>
<dbReference type="AlphaFoldDB" id="A0A2P2JBW3"/>
<sequence>MHYIEYDTLLDSILPTSIQLNKYKSLRNQAFISFPINITYNRQDLLPNSFSFKSPNL</sequence>
<protein>
    <submittedName>
        <fullName evidence="1">Uncharacterized protein</fullName>
    </submittedName>
</protein>
<accession>A0A2P2JBW3</accession>
<reference evidence="1" key="1">
    <citation type="submission" date="2018-02" db="EMBL/GenBank/DDBJ databases">
        <title>Rhizophora mucronata_Transcriptome.</title>
        <authorList>
            <person name="Meera S.P."/>
            <person name="Sreeshan A."/>
            <person name="Augustine A."/>
        </authorList>
    </citation>
    <scope>NUCLEOTIDE SEQUENCE</scope>
    <source>
        <tissue evidence="1">Leaf</tissue>
    </source>
</reference>
<dbReference type="EMBL" id="GGEC01010493">
    <property type="protein sequence ID" value="MBW90976.1"/>
    <property type="molecule type" value="Transcribed_RNA"/>
</dbReference>